<dbReference type="Pfam" id="PF02518">
    <property type="entry name" value="HATPase_c"/>
    <property type="match status" value="1"/>
</dbReference>
<feature type="modified residue" description="4-aspartylphosphate" evidence="12">
    <location>
        <position position="1099"/>
    </location>
</feature>
<keyword evidence="5" id="KW-0547">Nucleotide-binding</keyword>
<evidence type="ECO:0000256" key="7">
    <source>
        <dbReference type="ARBA" id="ARBA00022840"/>
    </source>
</evidence>
<dbReference type="InterPro" id="IPR009057">
    <property type="entry name" value="Homeodomain-like_sf"/>
</dbReference>
<dbReference type="InterPro" id="IPR004358">
    <property type="entry name" value="Sig_transdc_His_kin-like_C"/>
</dbReference>
<keyword evidence="11" id="KW-0804">Transcription</keyword>
<keyword evidence="3 12" id="KW-0597">Phosphoprotein</keyword>
<reference evidence="17 18" key="1">
    <citation type="submission" date="2015-09" db="EMBL/GenBank/DDBJ databases">
        <title>Draft Genome Sequence of Pseudoalteromonas lipolytica UCD-48B.</title>
        <authorList>
            <person name="Krusor M."/>
            <person name="Coil D.A."/>
            <person name="Lang J.M."/>
            <person name="Eisen J.A."/>
            <person name="Alexiev A."/>
        </authorList>
    </citation>
    <scope>NUCLEOTIDE SEQUENCE [LARGE SCALE GENOMIC DNA]</scope>
    <source>
        <strain evidence="17 18">UCD-48B</strain>
    </source>
</reference>
<evidence type="ECO:0000259" key="15">
    <source>
        <dbReference type="PROSITE" id="PS50109"/>
    </source>
</evidence>
<feature type="domain" description="Response regulatory" evidence="16">
    <location>
        <begin position="1051"/>
        <end position="1166"/>
    </location>
</feature>
<comment type="catalytic activity">
    <reaction evidence="1">
        <text>ATP + protein L-histidine = ADP + protein N-phospho-L-histidine.</text>
        <dbReference type="EC" id="2.7.13.3"/>
    </reaction>
</comment>
<evidence type="ECO:0000259" key="14">
    <source>
        <dbReference type="PROSITE" id="PS01124"/>
    </source>
</evidence>
<evidence type="ECO:0000256" key="9">
    <source>
        <dbReference type="ARBA" id="ARBA00023015"/>
    </source>
</evidence>
<accession>A0A0P7DKJ9</accession>
<dbReference type="InterPro" id="IPR005467">
    <property type="entry name" value="His_kinase_dom"/>
</dbReference>
<dbReference type="OrthoDB" id="9772100at2"/>
<dbReference type="InterPro" id="IPR036097">
    <property type="entry name" value="HisK_dim/P_sf"/>
</dbReference>
<dbReference type="CDD" id="cd00082">
    <property type="entry name" value="HisKA"/>
    <property type="match status" value="1"/>
</dbReference>
<dbReference type="SUPFAM" id="SSF46689">
    <property type="entry name" value="Homeodomain-like"/>
    <property type="match status" value="1"/>
</dbReference>
<dbReference type="InterPro" id="IPR013783">
    <property type="entry name" value="Ig-like_fold"/>
</dbReference>
<dbReference type="InterPro" id="IPR018060">
    <property type="entry name" value="HTH_AraC"/>
</dbReference>
<dbReference type="Pfam" id="PF07494">
    <property type="entry name" value="Reg_prop"/>
    <property type="match status" value="4"/>
</dbReference>
<dbReference type="CDD" id="cd00075">
    <property type="entry name" value="HATPase"/>
    <property type="match status" value="1"/>
</dbReference>
<dbReference type="Proteomes" id="UP000050378">
    <property type="component" value="Unassembled WGS sequence"/>
</dbReference>
<evidence type="ECO:0000256" key="6">
    <source>
        <dbReference type="ARBA" id="ARBA00022777"/>
    </source>
</evidence>
<dbReference type="InterPro" id="IPR003661">
    <property type="entry name" value="HisK_dim/P_dom"/>
</dbReference>
<dbReference type="PROSITE" id="PS00041">
    <property type="entry name" value="HTH_ARAC_FAMILY_1"/>
    <property type="match status" value="1"/>
</dbReference>
<dbReference type="Gene3D" id="1.10.287.130">
    <property type="match status" value="1"/>
</dbReference>
<dbReference type="Gene3D" id="3.40.50.2300">
    <property type="match status" value="1"/>
</dbReference>
<dbReference type="FunFam" id="3.30.565.10:FF:000037">
    <property type="entry name" value="Hybrid sensor histidine kinase/response regulator"/>
    <property type="match status" value="1"/>
</dbReference>
<name>A0A0P7DKJ9_9GAMM</name>
<dbReference type="GO" id="GO:0005524">
    <property type="term" value="F:ATP binding"/>
    <property type="evidence" value="ECO:0007669"/>
    <property type="project" value="UniProtKB-KW"/>
</dbReference>
<protein>
    <recommendedName>
        <fullName evidence="2">histidine kinase</fullName>
        <ecNumber evidence="2">2.7.13.3</ecNumber>
    </recommendedName>
</protein>
<dbReference type="SMART" id="SM00387">
    <property type="entry name" value="HATPase_c"/>
    <property type="match status" value="1"/>
</dbReference>
<dbReference type="SMART" id="SM00342">
    <property type="entry name" value="HTH_ARAC"/>
    <property type="match status" value="1"/>
</dbReference>
<dbReference type="SUPFAM" id="SSF47384">
    <property type="entry name" value="Homodimeric domain of signal transducing histidine kinase"/>
    <property type="match status" value="1"/>
</dbReference>
<keyword evidence="13" id="KW-0732">Signal</keyword>
<dbReference type="SUPFAM" id="SSF52172">
    <property type="entry name" value="CheY-like"/>
    <property type="match status" value="1"/>
</dbReference>
<keyword evidence="4" id="KW-0808">Transferase</keyword>
<feature type="signal peptide" evidence="13">
    <location>
        <begin position="1"/>
        <end position="25"/>
    </location>
</feature>
<keyword evidence="6 17" id="KW-0418">Kinase</keyword>
<dbReference type="InterPro" id="IPR036890">
    <property type="entry name" value="HATPase_C_sf"/>
</dbReference>
<dbReference type="SMART" id="SM00388">
    <property type="entry name" value="HisKA"/>
    <property type="match status" value="1"/>
</dbReference>
<evidence type="ECO:0000256" key="3">
    <source>
        <dbReference type="ARBA" id="ARBA00022553"/>
    </source>
</evidence>
<evidence type="ECO:0000313" key="18">
    <source>
        <dbReference type="Proteomes" id="UP000050378"/>
    </source>
</evidence>
<evidence type="ECO:0000313" key="17">
    <source>
        <dbReference type="EMBL" id="KPM77282.1"/>
    </source>
</evidence>
<dbReference type="PROSITE" id="PS01124">
    <property type="entry name" value="HTH_ARAC_FAMILY_2"/>
    <property type="match status" value="1"/>
</dbReference>
<evidence type="ECO:0000256" key="5">
    <source>
        <dbReference type="ARBA" id="ARBA00022741"/>
    </source>
</evidence>
<organism evidence="17 18">
    <name type="scientific">Pseudoalteromonas lipolytica</name>
    <dbReference type="NCBI Taxonomy" id="570156"/>
    <lineage>
        <taxon>Bacteria</taxon>
        <taxon>Pseudomonadati</taxon>
        <taxon>Pseudomonadota</taxon>
        <taxon>Gammaproteobacteria</taxon>
        <taxon>Alteromonadales</taxon>
        <taxon>Pseudoalteromonadaceae</taxon>
        <taxon>Pseudoalteromonas</taxon>
    </lineage>
</organism>
<proteinExistence type="predicted"/>
<dbReference type="Pfam" id="PF00072">
    <property type="entry name" value="Response_reg"/>
    <property type="match status" value="1"/>
</dbReference>
<dbReference type="InterPro" id="IPR001789">
    <property type="entry name" value="Sig_transdc_resp-reg_receiver"/>
</dbReference>
<dbReference type="Gene3D" id="2.130.10.10">
    <property type="entry name" value="YVTN repeat-like/Quinoprotein amine dehydrogenase"/>
    <property type="match status" value="3"/>
</dbReference>
<dbReference type="SMART" id="SM00448">
    <property type="entry name" value="REC"/>
    <property type="match status" value="1"/>
</dbReference>
<dbReference type="EMBL" id="LJTC01000019">
    <property type="protein sequence ID" value="KPM77282.1"/>
    <property type="molecule type" value="Genomic_DNA"/>
</dbReference>
<dbReference type="EC" id="2.7.13.3" evidence="2"/>
<dbReference type="SUPFAM" id="SSF55874">
    <property type="entry name" value="ATPase domain of HSP90 chaperone/DNA topoisomerase II/histidine kinase"/>
    <property type="match status" value="1"/>
</dbReference>
<dbReference type="PANTHER" id="PTHR43547">
    <property type="entry name" value="TWO-COMPONENT HISTIDINE KINASE"/>
    <property type="match status" value="1"/>
</dbReference>
<dbReference type="PRINTS" id="PR00344">
    <property type="entry name" value="BCTRLSENSOR"/>
</dbReference>
<dbReference type="InterPro" id="IPR011047">
    <property type="entry name" value="Quinoprotein_ADH-like_sf"/>
</dbReference>
<dbReference type="GO" id="GO:0000155">
    <property type="term" value="F:phosphorelay sensor kinase activity"/>
    <property type="evidence" value="ECO:0007669"/>
    <property type="project" value="InterPro"/>
</dbReference>
<dbReference type="GO" id="GO:0043565">
    <property type="term" value="F:sequence-specific DNA binding"/>
    <property type="evidence" value="ECO:0007669"/>
    <property type="project" value="InterPro"/>
</dbReference>
<dbReference type="STRING" id="570156.AOG27_20335"/>
<dbReference type="PANTHER" id="PTHR43547:SF2">
    <property type="entry name" value="HYBRID SIGNAL TRANSDUCTION HISTIDINE KINASE C"/>
    <property type="match status" value="1"/>
</dbReference>
<dbReference type="PROSITE" id="PS50110">
    <property type="entry name" value="RESPONSE_REGULATORY"/>
    <property type="match status" value="1"/>
</dbReference>
<evidence type="ECO:0000259" key="16">
    <source>
        <dbReference type="PROSITE" id="PS50110"/>
    </source>
</evidence>
<dbReference type="InterPro" id="IPR018062">
    <property type="entry name" value="HTH_AraC-typ_CS"/>
</dbReference>
<evidence type="ECO:0000256" key="2">
    <source>
        <dbReference type="ARBA" id="ARBA00012438"/>
    </source>
</evidence>
<dbReference type="InterPro" id="IPR015943">
    <property type="entry name" value="WD40/YVTN_repeat-like_dom_sf"/>
</dbReference>
<dbReference type="SUPFAM" id="SSF50998">
    <property type="entry name" value="Quinoprotein alcohol dehydrogenase-like"/>
    <property type="match status" value="1"/>
</dbReference>
<evidence type="ECO:0000256" key="1">
    <source>
        <dbReference type="ARBA" id="ARBA00000085"/>
    </source>
</evidence>
<feature type="chain" id="PRO_5006137919" description="histidine kinase" evidence="13">
    <location>
        <begin position="26"/>
        <end position="1312"/>
    </location>
</feature>
<evidence type="ECO:0000256" key="10">
    <source>
        <dbReference type="ARBA" id="ARBA00023125"/>
    </source>
</evidence>
<dbReference type="InterPro" id="IPR003594">
    <property type="entry name" value="HATPase_dom"/>
</dbReference>
<comment type="caution">
    <text evidence="17">The sequence shown here is derived from an EMBL/GenBank/DDBJ whole genome shotgun (WGS) entry which is preliminary data.</text>
</comment>
<dbReference type="Pfam" id="PF07495">
    <property type="entry name" value="Y_Y_Y"/>
    <property type="match status" value="1"/>
</dbReference>
<keyword evidence="8" id="KW-0902">Two-component regulatory system</keyword>
<dbReference type="Gene3D" id="3.30.565.10">
    <property type="entry name" value="Histidine kinase-like ATPase, C-terminal domain"/>
    <property type="match status" value="1"/>
</dbReference>
<evidence type="ECO:0000256" key="11">
    <source>
        <dbReference type="ARBA" id="ARBA00023163"/>
    </source>
</evidence>
<evidence type="ECO:0000256" key="13">
    <source>
        <dbReference type="SAM" id="SignalP"/>
    </source>
</evidence>
<evidence type="ECO:0000256" key="12">
    <source>
        <dbReference type="PROSITE-ProRule" id="PRU00169"/>
    </source>
</evidence>
<evidence type="ECO:0000256" key="8">
    <source>
        <dbReference type="ARBA" id="ARBA00023012"/>
    </source>
</evidence>
<keyword evidence="7" id="KW-0067">ATP-binding</keyword>
<dbReference type="PROSITE" id="PS50109">
    <property type="entry name" value="HIS_KIN"/>
    <property type="match status" value="1"/>
</dbReference>
<dbReference type="GO" id="GO:0003700">
    <property type="term" value="F:DNA-binding transcription factor activity"/>
    <property type="evidence" value="ECO:0007669"/>
    <property type="project" value="InterPro"/>
</dbReference>
<keyword evidence="9" id="KW-0805">Transcription regulation</keyword>
<dbReference type="Gene3D" id="1.10.10.60">
    <property type="entry name" value="Homeodomain-like"/>
    <property type="match status" value="2"/>
</dbReference>
<dbReference type="Pfam" id="PF00512">
    <property type="entry name" value="HisKA"/>
    <property type="match status" value="1"/>
</dbReference>
<dbReference type="PATRIC" id="fig|570156.3.peg.1991"/>
<dbReference type="InterPro" id="IPR011110">
    <property type="entry name" value="Reg_prop"/>
</dbReference>
<feature type="domain" description="Histidine kinase" evidence="15">
    <location>
        <begin position="821"/>
        <end position="1033"/>
    </location>
</feature>
<dbReference type="InterPro" id="IPR011006">
    <property type="entry name" value="CheY-like_superfamily"/>
</dbReference>
<dbReference type="Pfam" id="PF12833">
    <property type="entry name" value="HTH_18"/>
    <property type="match status" value="1"/>
</dbReference>
<sequence length="1312" mass="147108">MLLLKSPFNIVLLCLILLMANQSSARSLHLSTFNSQQGLSQNSITCSITDQQGFLWFATQGGLNRFDGYEFKRFKANSDDKSISGNWITGCVRDSKNQLWFSTASKGLNRLNPKTGLFEVFSTHHNESLSEDKIWSMALAKDDVMWLGHEHGKLTRFDVSNNSFTHFHYESAQPLVRDIVITDELIWLATDKGLISFNSSTEQFTQHTQISVPLWHLKLLNDEKLLLGAKKGLYILNLATQSSEKIEQFNGTWVTDSLVDQQQNLWLTSYGQGLYFLPAGADLQKQFIQHRHDKQNHNGLSSDYLLSLYQDSQGIIWLGTDGYGVHRYDPKQQQFSHQLKTSQANSLSHNFVRSIVKRANGEVWVGTRDGLNRKTTSGYQHFKDALTNNNIFALHEDANQQLWIGTYGGGLIKYQDSLDEFTAFTMQSHQLASDRVYAITSDKTGALWLGSNQGLTRFEPASAKVTHYKHSDTQNNLANNTVFTLAYDNKEHALWIGTRAGLNKLDISTEQFSLLDEQSSGEAGLSHNMVTSLLLNDDSIWVGTMQGLNQVNKHTLTVKQITEQQGLANDNIFDILADKQDMLWLATNGGLTRYNPSTQQMQQFLPEDGIQHQSFILGASFQADDGELFFGGINGYNHFYPEQLTLSHTHPTPVLTELLLNNQTIKSNHFDKQSNTLASATQTFSFAQSAGVIGFKFSALKNGATPKHYQYGYKLAGFDEQFLYTDASLRQINYPQLPAGHYQLLLKAKDQYGQWSDSTQLLELTVVPPWWQTKLAYCIYFVFALALTWLVLNALYKRKLAEQEKQTEIELNKLKDQFLDNISHELKTPLSLILAPISQLQRSNADPKAQTQLASIKRNCQRLLELINQLLQLSQRPSTAIYTVSPYSITPFLTDLVADFRPLYEQKQLQFSFTDTTTTALKINLAPEHAHSIFSNLISNALKYTPAGGTVDIHLSEVQQALQFKITDTGVGIASEHQQSIFQRFTRLTSSEAGSGIGLSLVKQLVEQYGGSISVSSKIAEGSCFTVSLPMIESADNQASSAMQVHTSQPTLLIVEDNEEMAELLLSLFNKEFNCICATDGQQALDLCQSNLPELIISDVMMPNMDGYQLLAALRANPATSHIPVLLLSAKADTHSRLKGLDLLADDFLSKPFEPTLLVSRVKGLLNLRQILNQHLTAQLAAPLNSDTAAVTVQNKDYSFTEKLKQTVQAHYQDESFSVEQLASALCLSPRALQLKMKALYSQTPSDYLRNTRLEFAKKQLIDSALAIGQVAEQAGFSSQSYFARSFKSYVGLSPKQYREKHQKHAEFRVSE</sequence>
<dbReference type="Gene3D" id="2.60.40.10">
    <property type="entry name" value="Immunoglobulins"/>
    <property type="match status" value="1"/>
</dbReference>
<dbReference type="CDD" id="cd17574">
    <property type="entry name" value="REC_OmpR"/>
    <property type="match status" value="1"/>
</dbReference>
<feature type="domain" description="HTH araC/xylS-type" evidence="14">
    <location>
        <begin position="1202"/>
        <end position="1301"/>
    </location>
</feature>
<evidence type="ECO:0000256" key="4">
    <source>
        <dbReference type="ARBA" id="ARBA00022679"/>
    </source>
</evidence>
<keyword evidence="10" id="KW-0238">DNA-binding</keyword>
<dbReference type="InterPro" id="IPR011123">
    <property type="entry name" value="Y_Y_Y"/>
</dbReference>
<dbReference type="SUPFAM" id="SSF63829">
    <property type="entry name" value="Calcium-dependent phosphotriesterase"/>
    <property type="match status" value="1"/>
</dbReference>
<gene>
    <name evidence="17" type="ORF">AOG27_20335</name>
</gene>